<protein>
    <recommendedName>
        <fullName evidence="4">DUF4235 domain-containing protein</fullName>
    </recommendedName>
</protein>
<evidence type="ECO:0000256" key="1">
    <source>
        <dbReference type="SAM" id="SignalP"/>
    </source>
</evidence>
<name>A0A7H1N1X4_9PROT</name>
<gene>
    <name evidence="2" type="ORF">HQ394_10720</name>
</gene>
<keyword evidence="1" id="KW-0732">Signal</keyword>
<dbReference type="AlphaFoldDB" id="A0A7H1N1X4"/>
<accession>A0A7H1N1X4</accession>
<evidence type="ECO:0008006" key="4">
    <source>
        <dbReference type="Google" id="ProtNLM"/>
    </source>
</evidence>
<keyword evidence="3" id="KW-1185">Reference proteome</keyword>
<proteinExistence type="predicted"/>
<dbReference type="Proteomes" id="UP000516369">
    <property type="component" value="Chromosome"/>
</dbReference>
<organism evidence="2 3">
    <name type="scientific">Defluviicoccus vanus</name>
    <dbReference type="NCBI Taxonomy" id="111831"/>
    <lineage>
        <taxon>Bacteria</taxon>
        <taxon>Pseudomonadati</taxon>
        <taxon>Pseudomonadota</taxon>
        <taxon>Alphaproteobacteria</taxon>
        <taxon>Rhodospirillales</taxon>
        <taxon>Rhodospirillaceae</taxon>
        <taxon>Defluviicoccus</taxon>
    </lineage>
</organism>
<reference evidence="2 3" key="1">
    <citation type="submission" date="2020-05" db="EMBL/GenBank/DDBJ databases">
        <title>Complete closed genome sequence of Defluviicoccus vanus.</title>
        <authorList>
            <person name="Bessarab I."/>
            <person name="Arumugam K."/>
            <person name="Maszenan A.M."/>
            <person name="Seviour R.J."/>
            <person name="Williams R.B."/>
        </authorList>
    </citation>
    <scope>NUCLEOTIDE SEQUENCE [LARGE SCALE GENOMIC DNA]</scope>
    <source>
        <strain evidence="2 3">Ben 114</strain>
    </source>
</reference>
<dbReference type="KEGG" id="dvn:HQ394_10720"/>
<evidence type="ECO:0000313" key="2">
    <source>
        <dbReference type="EMBL" id="QNT69710.1"/>
    </source>
</evidence>
<feature type="chain" id="PRO_5029008312" description="DUF4235 domain-containing protein" evidence="1">
    <location>
        <begin position="26"/>
        <end position="160"/>
    </location>
</feature>
<evidence type="ECO:0000313" key="3">
    <source>
        <dbReference type="Proteomes" id="UP000516369"/>
    </source>
</evidence>
<dbReference type="EMBL" id="CP053923">
    <property type="protein sequence ID" value="QNT69710.1"/>
    <property type="molecule type" value="Genomic_DNA"/>
</dbReference>
<dbReference type="RefSeq" id="WP_190260225.1">
    <property type="nucleotide sequence ID" value="NZ_CP053923.1"/>
</dbReference>
<sequence>MTAKRTTRKATTLARMMLAIPPATATVLSKRLPMLAAAAVNPKQRHRREEEQMVAEKVAAGIDAGTATSQALVTGGLAIAGAWWKVVGGLTANAFASAPLAKGGRRAGRATAGSALGSDWQKLAVTTVDVAITAATAAIRPAHRKVTANARRLGKSKPGS</sequence>
<feature type="signal peptide" evidence="1">
    <location>
        <begin position="1"/>
        <end position="25"/>
    </location>
</feature>